<evidence type="ECO:0000259" key="7">
    <source>
        <dbReference type="Pfam" id="PF17836"/>
    </source>
</evidence>
<evidence type="ECO:0000256" key="5">
    <source>
        <dbReference type="PIRSR" id="PIRSR620019-1"/>
    </source>
</evidence>
<protein>
    <submittedName>
        <fullName evidence="8">Pilus assembly protein</fullName>
    </submittedName>
</protein>
<dbReference type="Proteomes" id="UP000387223">
    <property type="component" value="Unassembled WGS sequence"/>
</dbReference>
<sequence>MISKPGDLRGKTCVLMGAGGHARVVADLATALGAEIAGVCDPALKRARKEEWQGFKVLGDDDFLLSVSPDDVLLLNGVGQMPGSTIRSDLFERFSEAGFSFVPLVHPSAWVSPTATLNAGVQIMAGAIVQAGAFVGCNTIINTLSSVDHDSRIGASVHIAPGVTVCGDAIIGDDTFVGAGATIIQGINVRANSFVKAGSLVCKDMV</sequence>
<feature type="site" description="Increases basicity of active site His" evidence="5">
    <location>
        <position position="150"/>
    </location>
</feature>
<evidence type="ECO:0000256" key="6">
    <source>
        <dbReference type="PIRSR" id="PIRSR620019-2"/>
    </source>
</evidence>
<gene>
    <name evidence="8" type="primary">pglB</name>
    <name evidence="8" type="ORF">MSSD14B_08380</name>
</gene>
<dbReference type="PANTHER" id="PTHR43300:SF7">
    <property type="entry name" value="UDP-N-ACETYLBACILLOSAMINE N-ACETYLTRANSFERASE"/>
    <property type="match status" value="1"/>
</dbReference>
<dbReference type="InterPro" id="IPR001451">
    <property type="entry name" value="Hexapep"/>
</dbReference>
<keyword evidence="3" id="KW-0677">Repeat</keyword>
<dbReference type="NCBIfam" id="TIGR03570">
    <property type="entry name" value="NeuD_NnaD"/>
    <property type="match status" value="1"/>
</dbReference>
<evidence type="ECO:0000313" key="8">
    <source>
        <dbReference type="EMBL" id="GBO87170.1"/>
    </source>
</evidence>
<keyword evidence="4" id="KW-0012">Acyltransferase</keyword>
<dbReference type="InterPro" id="IPR018357">
    <property type="entry name" value="Hexapep_transf_CS"/>
</dbReference>
<evidence type="ECO:0000256" key="3">
    <source>
        <dbReference type="ARBA" id="ARBA00022737"/>
    </source>
</evidence>
<feature type="binding site" evidence="6">
    <location>
        <position position="158"/>
    </location>
    <ligand>
        <name>acetyl-CoA</name>
        <dbReference type="ChEBI" id="CHEBI:57288"/>
    </ligand>
</feature>
<comment type="caution">
    <text evidence="8">The sequence shown here is derived from an EMBL/GenBank/DDBJ whole genome shotgun (WGS) entry which is preliminary data.</text>
</comment>
<dbReference type="SUPFAM" id="SSF51161">
    <property type="entry name" value="Trimeric LpxA-like enzymes"/>
    <property type="match status" value="1"/>
</dbReference>
<dbReference type="RefSeq" id="WP_136632005.1">
    <property type="nucleotide sequence ID" value="NZ_BGZI01000003.1"/>
</dbReference>
<evidence type="ECO:0000313" key="9">
    <source>
        <dbReference type="Proteomes" id="UP000387223"/>
    </source>
</evidence>
<feature type="binding site" evidence="6">
    <location>
        <position position="79"/>
    </location>
    <ligand>
        <name>substrate</name>
    </ligand>
</feature>
<dbReference type="EMBL" id="BGZI01000003">
    <property type="protein sequence ID" value="GBO87170.1"/>
    <property type="molecule type" value="Genomic_DNA"/>
</dbReference>
<dbReference type="InterPro" id="IPR011004">
    <property type="entry name" value="Trimer_LpxA-like_sf"/>
</dbReference>
<comment type="similarity">
    <text evidence="1">Belongs to the transferase hexapeptide repeat family.</text>
</comment>
<dbReference type="Pfam" id="PF17836">
    <property type="entry name" value="PglD_N"/>
    <property type="match status" value="1"/>
</dbReference>
<evidence type="ECO:0000256" key="2">
    <source>
        <dbReference type="ARBA" id="ARBA00022679"/>
    </source>
</evidence>
<dbReference type="Pfam" id="PF14602">
    <property type="entry name" value="Hexapep_2"/>
    <property type="match status" value="1"/>
</dbReference>
<feature type="active site" description="Proton acceptor" evidence="5">
    <location>
        <position position="149"/>
    </location>
</feature>
<accession>A0A5M3PWC1</accession>
<dbReference type="GO" id="GO:0016746">
    <property type="term" value="F:acyltransferase activity"/>
    <property type="evidence" value="ECO:0007669"/>
    <property type="project" value="UniProtKB-KW"/>
</dbReference>
<proteinExistence type="inferred from homology"/>
<dbReference type="Gene3D" id="2.160.10.10">
    <property type="entry name" value="Hexapeptide repeat proteins"/>
    <property type="match status" value="1"/>
</dbReference>
<reference evidence="8 9" key="1">
    <citation type="journal article" date="2019" name="J. Gen. Appl. Microbiol.">
        <title>Aerobic degradation of cis-dichloroethene by the marine bacterium Marinobacter salsuginis strain 5N-3.</title>
        <authorList>
            <person name="Inoue Y."/>
            <person name="Fukunaga Y."/>
            <person name="Katsumata H."/>
            <person name="Ohji S."/>
            <person name="Hosoyama A."/>
            <person name="Mori K."/>
            <person name="Ando K."/>
        </authorList>
    </citation>
    <scope>NUCLEOTIDE SEQUENCE [LARGE SCALE GENOMIC DNA]</scope>
    <source>
        <strain evidence="8 9">NBRC 109114</strain>
    </source>
</reference>
<dbReference type="PROSITE" id="PS00101">
    <property type="entry name" value="HEXAPEP_TRANSFERASES"/>
    <property type="match status" value="1"/>
</dbReference>
<dbReference type="InterPro" id="IPR041561">
    <property type="entry name" value="PglD_N"/>
</dbReference>
<name>A0A5M3PWC1_9GAMM</name>
<dbReference type="InterPro" id="IPR050179">
    <property type="entry name" value="Trans_hexapeptide_repeat"/>
</dbReference>
<dbReference type="AlphaFoldDB" id="A0A5M3PWC1"/>
<dbReference type="CDD" id="cd03360">
    <property type="entry name" value="LbH_AT_putative"/>
    <property type="match status" value="1"/>
</dbReference>
<organism evidence="8 9">
    <name type="scientific">Marinobacter salsuginis</name>
    <dbReference type="NCBI Taxonomy" id="418719"/>
    <lineage>
        <taxon>Bacteria</taxon>
        <taxon>Pseudomonadati</taxon>
        <taxon>Pseudomonadota</taxon>
        <taxon>Gammaproteobacteria</taxon>
        <taxon>Pseudomonadales</taxon>
        <taxon>Marinobacteraceae</taxon>
        <taxon>Marinobacter</taxon>
    </lineage>
</organism>
<dbReference type="InterPro" id="IPR020019">
    <property type="entry name" value="AcTrfase_PglD-like"/>
</dbReference>
<evidence type="ECO:0000256" key="1">
    <source>
        <dbReference type="ARBA" id="ARBA00007274"/>
    </source>
</evidence>
<dbReference type="Gene3D" id="3.40.50.20">
    <property type="match status" value="1"/>
</dbReference>
<feature type="domain" description="PglD N-terminal" evidence="7">
    <location>
        <begin position="14"/>
        <end position="80"/>
    </location>
</feature>
<dbReference type="PANTHER" id="PTHR43300">
    <property type="entry name" value="ACETYLTRANSFERASE"/>
    <property type="match status" value="1"/>
</dbReference>
<evidence type="ECO:0000256" key="4">
    <source>
        <dbReference type="ARBA" id="ARBA00023315"/>
    </source>
</evidence>
<keyword evidence="2" id="KW-0808">Transferase</keyword>